<proteinExistence type="predicted"/>
<feature type="compositionally biased region" description="Polar residues" evidence="1">
    <location>
        <begin position="88"/>
        <end position="98"/>
    </location>
</feature>
<dbReference type="Proteomes" id="UP001600888">
    <property type="component" value="Unassembled WGS sequence"/>
</dbReference>
<gene>
    <name evidence="2" type="ORF">FJTKL_08371</name>
</gene>
<protein>
    <submittedName>
        <fullName evidence="2">Uncharacterized protein</fullName>
    </submittedName>
</protein>
<organism evidence="2 3">
    <name type="scientific">Diaporthe vaccinii</name>
    <dbReference type="NCBI Taxonomy" id="105482"/>
    <lineage>
        <taxon>Eukaryota</taxon>
        <taxon>Fungi</taxon>
        <taxon>Dikarya</taxon>
        <taxon>Ascomycota</taxon>
        <taxon>Pezizomycotina</taxon>
        <taxon>Sordariomycetes</taxon>
        <taxon>Sordariomycetidae</taxon>
        <taxon>Diaporthales</taxon>
        <taxon>Diaporthaceae</taxon>
        <taxon>Diaporthe</taxon>
        <taxon>Diaporthe eres species complex</taxon>
    </lineage>
</organism>
<evidence type="ECO:0000313" key="2">
    <source>
        <dbReference type="EMBL" id="KAL2285141.1"/>
    </source>
</evidence>
<keyword evidence="3" id="KW-1185">Reference proteome</keyword>
<accession>A0ABR4ERS0</accession>
<feature type="region of interest" description="Disordered" evidence="1">
    <location>
        <begin position="76"/>
        <end position="98"/>
    </location>
</feature>
<reference evidence="2 3" key="1">
    <citation type="submission" date="2024-03" db="EMBL/GenBank/DDBJ databases">
        <title>A high-quality draft genome sequence of Diaporthe vaccinii, a causative agent of upright dieback and viscid rot disease in cranberry plants.</title>
        <authorList>
            <person name="Sarrasin M."/>
            <person name="Lang B.F."/>
            <person name="Burger G."/>
        </authorList>
    </citation>
    <scope>NUCLEOTIDE SEQUENCE [LARGE SCALE GENOMIC DNA]</scope>
    <source>
        <strain evidence="2 3">IS7</strain>
    </source>
</reference>
<name>A0ABR4ERS0_9PEZI</name>
<dbReference type="EMBL" id="JBAWTH010000032">
    <property type="protein sequence ID" value="KAL2285141.1"/>
    <property type="molecule type" value="Genomic_DNA"/>
</dbReference>
<sequence length="115" mass="12914">MYEPFARRLKNNVWTGSKVIYRGTSTILKENSCLSVQMLPVFGGSNRSQNNNTLVCLCQTTISDINLQIPRGIHQISTQRQHERTTDANEINSPRSRSTCPTKYTAVLKIIISSA</sequence>
<evidence type="ECO:0000256" key="1">
    <source>
        <dbReference type="SAM" id="MobiDB-lite"/>
    </source>
</evidence>
<evidence type="ECO:0000313" key="3">
    <source>
        <dbReference type="Proteomes" id="UP001600888"/>
    </source>
</evidence>
<comment type="caution">
    <text evidence="2">The sequence shown here is derived from an EMBL/GenBank/DDBJ whole genome shotgun (WGS) entry which is preliminary data.</text>
</comment>